<dbReference type="RefSeq" id="WP_057815382.1">
    <property type="nucleotide sequence ID" value="NZ_CP031598.1"/>
</dbReference>
<organism evidence="2 4">
    <name type="scientific">Roseovarius indicus</name>
    <dbReference type="NCBI Taxonomy" id="540747"/>
    <lineage>
        <taxon>Bacteria</taxon>
        <taxon>Pseudomonadati</taxon>
        <taxon>Pseudomonadota</taxon>
        <taxon>Alphaproteobacteria</taxon>
        <taxon>Rhodobacterales</taxon>
        <taxon>Roseobacteraceae</taxon>
        <taxon>Roseovarius</taxon>
    </lineage>
</organism>
<name>A0A0T5PAB5_9RHOB</name>
<evidence type="ECO:0000313" key="2">
    <source>
        <dbReference type="EMBL" id="KRS18233.1"/>
    </source>
</evidence>
<keyword evidence="4" id="KW-1185">Reference proteome</keyword>
<dbReference type="Proteomes" id="UP000325785">
    <property type="component" value="Chromosome"/>
</dbReference>
<dbReference type="PATRIC" id="fig|540747.5.peg.4548"/>
<feature type="region of interest" description="Disordered" evidence="1">
    <location>
        <begin position="68"/>
        <end position="87"/>
    </location>
</feature>
<dbReference type="EMBL" id="CP031598">
    <property type="protein sequence ID" value="QEW26934.1"/>
    <property type="molecule type" value="Genomic_DNA"/>
</dbReference>
<evidence type="ECO:0000313" key="3">
    <source>
        <dbReference type="EMBL" id="QEW26934.1"/>
    </source>
</evidence>
<evidence type="ECO:0000313" key="5">
    <source>
        <dbReference type="Proteomes" id="UP000325785"/>
    </source>
</evidence>
<evidence type="ECO:0000256" key="1">
    <source>
        <dbReference type="SAM" id="MobiDB-lite"/>
    </source>
</evidence>
<dbReference type="Proteomes" id="UP000051401">
    <property type="component" value="Unassembled WGS sequence"/>
</dbReference>
<evidence type="ECO:0000313" key="4">
    <source>
        <dbReference type="Proteomes" id="UP000051401"/>
    </source>
</evidence>
<dbReference type="KEGG" id="rid:RIdsm_02742"/>
<proteinExistence type="predicted"/>
<dbReference type="AlphaFoldDB" id="A0A0T5PAB5"/>
<dbReference type="EMBL" id="LAXI01000004">
    <property type="protein sequence ID" value="KRS18233.1"/>
    <property type="molecule type" value="Genomic_DNA"/>
</dbReference>
<reference evidence="2 4" key="1">
    <citation type="submission" date="2015-04" db="EMBL/GenBank/DDBJ databases">
        <title>The draft genome sequence of Roseovarius indicus B108T.</title>
        <authorList>
            <person name="Li G."/>
            <person name="Lai Q."/>
            <person name="Shao Z."/>
            <person name="Yan P."/>
        </authorList>
    </citation>
    <scope>NUCLEOTIDE SEQUENCE [LARGE SCALE GENOMIC DNA]</scope>
    <source>
        <strain evidence="2 4">B108</strain>
    </source>
</reference>
<reference evidence="3 5" key="2">
    <citation type="submission" date="2018-08" db="EMBL/GenBank/DDBJ databases">
        <title>Genetic Globetrotter - A new plasmid hitch-hiking vast phylogenetic and geographic distances.</title>
        <authorList>
            <person name="Vollmers J."/>
            <person name="Petersen J."/>
        </authorList>
    </citation>
    <scope>NUCLEOTIDE SEQUENCE [LARGE SCALE GENOMIC DNA]</scope>
    <source>
        <strain evidence="3 5">DSM 26383</strain>
    </source>
</reference>
<gene>
    <name evidence="3" type="ORF">RIdsm_02742</name>
    <name evidence="2" type="ORF">XM52_08780</name>
</gene>
<accession>A0A0T5PAB5</accession>
<dbReference type="STRING" id="540747.SAMN04488031_101602"/>
<sequence>MSNPNTHPEYSRARSLIDQALNEISEDGDIGEFANCLLGQSCALYRLVHGDSDANGLTAMLARIAAREAERAAQDPSSPHCGPAGRA</sequence>
<protein>
    <submittedName>
        <fullName evidence="2">Uncharacterized protein</fullName>
    </submittedName>
</protein>